<dbReference type="STRING" id="1300347.I601_1918"/>
<dbReference type="InterPro" id="IPR036388">
    <property type="entry name" value="WH-like_DNA-bd_sf"/>
</dbReference>
<sequence>MPSALTDYPRPNLAVDLVVLTIPEPAGSRHLELGLVALRRPDGRAVLPGRFVHERQTIRETVIELMAEKLSLRPRRSLRVQMIDVYDDPSRDERGWVVSVAHVTSLLTEHLARLPQETTEVLPLHGRADRGRRITPEPLAYDHDEMVTTAVRRARRRYERSPDPLGLLRAPYTLSQLRHVHEAVLDEPLKRDTFNRRMLPYLEAELDSRGEPVLTSETVGRPAQLYRLRRASVRDAEAGPFPLPRSPRA</sequence>
<dbReference type="Pfam" id="PF21906">
    <property type="entry name" value="WHD_NrtR"/>
    <property type="match status" value="1"/>
</dbReference>
<evidence type="ECO:0000259" key="1">
    <source>
        <dbReference type="Pfam" id="PF21906"/>
    </source>
</evidence>
<dbReference type="Proteomes" id="UP000077868">
    <property type="component" value="Chromosome"/>
</dbReference>
<dbReference type="Gene3D" id="3.90.79.10">
    <property type="entry name" value="Nucleoside Triphosphate Pyrophosphohydrolase"/>
    <property type="match status" value="1"/>
</dbReference>
<proteinExistence type="predicted"/>
<name>A0A1A9GJB3_9ACTN</name>
<dbReference type="PATRIC" id="fig|1300347.3.peg.1919"/>
<organism evidence="2 3">
    <name type="scientific">Nocardioides dokdonensis FR1436</name>
    <dbReference type="NCBI Taxonomy" id="1300347"/>
    <lineage>
        <taxon>Bacteria</taxon>
        <taxon>Bacillati</taxon>
        <taxon>Actinomycetota</taxon>
        <taxon>Actinomycetes</taxon>
        <taxon>Propionibacteriales</taxon>
        <taxon>Nocardioidaceae</taxon>
        <taxon>Nocardioides</taxon>
    </lineage>
</organism>
<dbReference type="AlphaFoldDB" id="A0A1A9GJB3"/>
<keyword evidence="3" id="KW-1185">Reference proteome</keyword>
<dbReference type="SUPFAM" id="SSF55811">
    <property type="entry name" value="Nudix"/>
    <property type="match status" value="1"/>
</dbReference>
<dbReference type="RefSeq" id="WP_068108675.1">
    <property type="nucleotide sequence ID" value="NZ_CP015079.1"/>
</dbReference>
<dbReference type="SUPFAM" id="SSF46785">
    <property type="entry name" value="Winged helix' DNA-binding domain"/>
    <property type="match status" value="1"/>
</dbReference>
<dbReference type="EMBL" id="CP015079">
    <property type="protein sequence ID" value="ANH38348.1"/>
    <property type="molecule type" value="Genomic_DNA"/>
</dbReference>
<protein>
    <recommendedName>
        <fullName evidence="1">NrtR DNA-binding winged helix domain-containing protein</fullName>
    </recommendedName>
</protein>
<dbReference type="KEGG" id="ndk:I601_1918"/>
<dbReference type="InterPro" id="IPR015797">
    <property type="entry name" value="NUDIX_hydrolase-like_dom_sf"/>
</dbReference>
<dbReference type="OrthoDB" id="9786141at2"/>
<evidence type="ECO:0000313" key="3">
    <source>
        <dbReference type="Proteomes" id="UP000077868"/>
    </source>
</evidence>
<accession>A0A1A9GJB3</accession>
<gene>
    <name evidence="2" type="ORF">I601_1918</name>
</gene>
<dbReference type="InterPro" id="IPR054105">
    <property type="entry name" value="WHD_NrtR"/>
</dbReference>
<reference evidence="2 3" key="1">
    <citation type="submission" date="2016-03" db="EMBL/GenBank/DDBJ databases">
        <title>Complete genome sequence of a soil Actinobacterium, Nocardioides dokdonensis FR1436.</title>
        <authorList>
            <person name="Kwon S.-K."/>
            <person name="Kim K."/>
            <person name="Kim J.F."/>
        </authorList>
    </citation>
    <scope>NUCLEOTIDE SEQUENCE [LARGE SCALE GENOMIC DNA]</scope>
    <source>
        <strain evidence="2 3">FR1436</strain>
    </source>
</reference>
<dbReference type="Gene3D" id="1.10.10.10">
    <property type="entry name" value="Winged helix-like DNA-binding domain superfamily/Winged helix DNA-binding domain"/>
    <property type="match status" value="1"/>
</dbReference>
<evidence type="ECO:0000313" key="2">
    <source>
        <dbReference type="EMBL" id="ANH38348.1"/>
    </source>
</evidence>
<dbReference type="InterPro" id="IPR036390">
    <property type="entry name" value="WH_DNA-bd_sf"/>
</dbReference>
<feature type="domain" description="NrtR DNA-binding winged helix" evidence="1">
    <location>
        <begin position="166"/>
        <end position="228"/>
    </location>
</feature>